<dbReference type="InterPro" id="IPR052919">
    <property type="entry name" value="TA_system_RNase"/>
</dbReference>
<evidence type="ECO:0000313" key="2">
    <source>
        <dbReference type="EMBL" id="MBD2149590.1"/>
    </source>
</evidence>
<dbReference type="SUPFAM" id="SSF88723">
    <property type="entry name" value="PIN domain-like"/>
    <property type="match status" value="1"/>
</dbReference>
<protein>
    <submittedName>
        <fullName evidence="2">Type II toxin-antitoxin system VapC family toxin</fullName>
    </submittedName>
</protein>
<dbReference type="InterPro" id="IPR002716">
    <property type="entry name" value="PIN_dom"/>
</dbReference>
<dbReference type="PANTHER" id="PTHR36173:SF2">
    <property type="entry name" value="RIBONUCLEASE VAPC16"/>
    <property type="match status" value="1"/>
</dbReference>
<dbReference type="InterPro" id="IPR029060">
    <property type="entry name" value="PIN-like_dom_sf"/>
</dbReference>
<dbReference type="RefSeq" id="WP_190349959.1">
    <property type="nucleotide sequence ID" value="NZ_JACJPY010000010.1"/>
</dbReference>
<proteinExistence type="predicted"/>
<reference evidence="2" key="2">
    <citation type="submission" date="2020-08" db="EMBL/GenBank/DDBJ databases">
        <authorList>
            <person name="Chen M."/>
            <person name="Teng W."/>
            <person name="Zhao L."/>
            <person name="Hu C."/>
            <person name="Zhou Y."/>
            <person name="Han B."/>
            <person name="Song L."/>
            <person name="Shu W."/>
        </authorList>
    </citation>
    <scope>NUCLEOTIDE SEQUENCE</scope>
    <source>
        <strain evidence="2">FACHB-1277</strain>
    </source>
</reference>
<organism evidence="2 3">
    <name type="scientific">Pseudanabaena cinerea FACHB-1277</name>
    <dbReference type="NCBI Taxonomy" id="2949581"/>
    <lineage>
        <taxon>Bacteria</taxon>
        <taxon>Bacillati</taxon>
        <taxon>Cyanobacteriota</taxon>
        <taxon>Cyanophyceae</taxon>
        <taxon>Pseudanabaenales</taxon>
        <taxon>Pseudanabaenaceae</taxon>
        <taxon>Pseudanabaena</taxon>
        <taxon>Pseudanabaena cinerea</taxon>
    </lineage>
</organism>
<gene>
    <name evidence="2" type="ORF">H6F44_05540</name>
</gene>
<dbReference type="Pfam" id="PF01850">
    <property type="entry name" value="PIN"/>
    <property type="match status" value="1"/>
</dbReference>
<dbReference type="InterPro" id="IPR041705">
    <property type="entry name" value="PIN_Sll0205"/>
</dbReference>
<accession>A0A926UT64</accession>
<feature type="domain" description="PIN" evidence="1">
    <location>
        <begin position="3"/>
        <end position="125"/>
    </location>
</feature>
<sequence>MKYILDTHLILWYLSKDPNLSTKAKAIVDARNGLHFSIISLWEISIKVNIGKLQINRPIEALPIELQYMNIQILPITIRDIEIYSSLPLPNTPTKHRDPFDRILIAQAINHSFNLVSKDTTFDSYPISRIWD</sequence>
<evidence type="ECO:0000259" key="1">
    <source>
        <dbReference type="Pfam" id="PF01850"/>
    </source>
</evidence>
<reference evidence="2" key="1">
    <citation type="journal article" date="2015" name="ISME J.">
        <title>Draft Genome Sequence of Streptomyces incarnatus NRRL8089, which Produces the Nucleoside Antibiotic Sinefungin.</title>
        <authorList>
            <person name="Oshima K."/>
            <person name="Hattori M."/>
            <person name="Shimizu H."/>
            <person name="Fukuda K."/>
            <person name="Nemoto M."/>
            <person name="Inagaki K."/>
            <person name="Tamura T."/>
        </authorList>
    </citation>
    <scope>NUCLEOTIDE SEQUENCE</scope>
    <source>
        <strain evidence="2">FACHB-1277</strain>
    </source>
</reference>
<dbReference type="AlphaFoldDB" id="A0A926UT64"/>
<evidence type="ECO:0000313" key="3">
    <source>
        <dbReference type="Proteomes" id="UP000631421"/>
    </source>
</evidence>
<dbReference type="PANTHER" id="PTHR36173">
    <property type="entry name" value="RIBONUCLEASE VAPC16-RELATED"/>
    <property type="match status" value="1"/>
</dbReference>
<name>A0A926UT64_9CYAN</name>
<dbReference type="CDD" id="cd09872">
    <property type="entry name" value="PIN_Sll0205-like"/>
    <property type="match status" value="1"/>
</dbReference>
<keyword evidence="3" id="KW-1185">Reference proteome</keyword>
<dbReference type="EMBL" id="JACJPY010000010">
    <property type="protein sequence ID" value="MBD2149590.1"/>
    <property type="molecule type" value="Genomic_DNA"/>
</dbReference>
<dbReference type="Gene3D" id="3.40.50.1010">
    <property type="entry name" value="5'-nuclease"/>
    <property type="match status" value="1"/>
</dbReference>
<dbReference type="Proteomes" id="UP000631421">
    <property type="component" value="Unassembled WGS sequence"/>
</dbReference>
<comment type="caution">
    <text evidence="2">The sequence shown here is derived from an EMBL/GenBank/DDBJ whole genome shotgun (WGS) entry which is preliminary data.</text>
</comment>